<dbReference type="RefSeq" id="WP_215239995.1">
    <property type="nucleotide sequence ID" value="NZ_CAJRAF010000002.1"/>
</dbReference>
<gene>
    <name evidence="1" type="ORF">DYBT9275_03505</name>
</gene>
<keyword evidence="2" id="KW-1185">Reference proteome</keyword>
<reference evidence="1" key="1">
    <citation type="submission" date="2021-04" db="EMBL/GenBank/DDBJ databases">
        <authorList>
            <person name="Rodrigo-Torres L."/>
            <person name="Arahal R. D."/>
            <person name="Lucena T."/>
        </authorList>
    </citation>
    <scope>NUCLEOTIDE SEQUENCE</scope>
    <source>
        <strain evidence="1">CECT 9275</strain>
    </source>
</reference>
<organism evidence="1 2">
    <name type="scientific">Dyadobacter helix</name>
    <dbReference type="NCBI Taxonomy" id="2822344"/>
    <lineage>
        <taxon>Bacteria</taxon>
        <taxon>Pseudomonadati</taxon>
        <taxon>Bacteroidota</taxon>
        <taxon>Cytophagia</taxon>
        <taxon>Cytophagales</taxon>
        <taxon>Spirosomataceae</taxon>
        <taxon>Dyadobacter</taxon>
    </lineage>
</organism>
<accession>A0A916NCZ7</accession>
<sequence length="158" mass="18363">MKRYAPAILCLLIFACNQQKDTSGKDAASPEIANDTIPEIRTHIKKEAVASYSEKVVDKDKLNNWKFSVDAYETPETFRYLLKIRYKELDVTDTLTIPNFGIYPVVELKKGRDDLSCIVGFQDKKKEFKDFKMVEVVDGQLKIRSLKSYRRALYRKKQ</sequence>
<evidence type="ECO:0000313" key="2">
    <source>
        <dbReference type="Proteomes" id="UP000680038"/>
    </source>
</evidence>
<dbReference type="EMBL" id="CAJRAF010000002">
    <property type="protein sequence ID" value="CAG5005062.1"/>
    <property type="molecule type" value="Genomic_DNA"/>
</dbReference>
<evidence type="ECO:0000313" key="1">
    <source>
        <dbReference type="EMBL" id="CAG5005062.1"/>
    </source>
</evidence>
<comment type="caution">
    <text evidence="1">The sequence shown here is derived from an EMBL/GenBank/DDBJ whole genome shotgun (WGS) entry which is preliminary data.</text>
</comment>
<protein>
    <recommendedName>
        <fullName evidence="3">Lipoprotein</fullName>
    </recommendedName>
</protein>
<evidence type="ECO:0008006" key="3">
    <source>
        <dbReference type="Google" id="ProtNLM"/>
    </source>
</evidence>
<dbReference type="Proteomes" id="UP000680038">
    <property type="component" value="Unassembled WGS sequence"/>
</dbReference>
<dbReference type="AlphaFoldDB" id="A0A916NCZ7"/>
<dbReference type="PROSITE" id="PS51257">
    <property type="entry name" value="PROKAR_LIPOPROTEIN"/>
    <property type="match status" value="1"/>
</dbReference>
<name>A0A916NCZ7_9BACT</name>
<proteinExistence type="predicted"/>